<sequence length="219" mass="26026">MAYSVPYDEKWGHKSFSNHNCCKNDKVGNSSPDYYTVLLYGDSWFLEERLQPLFVDYIPTSPEDIELYWRRPKSVNFGPHLSYFKPIRVFNFSMGGLTFEQLNDQWNVISWNGLKPAQTIFHVGTVDLANMSINEYNDIEHKTHWFFHKIVETAMYFRREALEWAIDEDDIEFINSYKFTFSFLADWGMSFVPRIECMAADELRSARNTNNRFVRERES</sequence>
<keyword evidence="2" id="KW-1185">Reference proteome</keyword>
<dbReference type="InterPro" id="IPR036514">
    <property type="entry name" value="SGNH_hydro_sf"/>
</dbReference>
<dbReference type="AlphaFoldDB" id="A0AAV2S1G7"/>
<dbReference type="Gene3D" id="3.40.50.1110">
    <property type="entry name" value="SGNH hydrolase"/>
    <property type="match status" value="1"/>
</dbReference>
<dbReference type="EMBL" id="CAXKWB010036491">
    <property type="protein sequence ID" value="CAL4148334.1"/>
    <property type="molecule type" value="Genomic_DNA"/>
</dbReference>
<accession>A0AAV2S1G7</accession>
<evidence type="ECO:0000313" key="2">
    <source>
        <dbReference type="Proteomes" id="UP001497623"/>
    </source>
</evidence>
<dbReference type="Proteomes" id="UP001497623">
    <property type="component" value="Unassembled WGS sequence"/>
</dbReference>
<evidence type="ECO:0000313" key="1">
    <source>
        <dbReference type="EMBL" id="CAL4148334.1"/>
    </source>
</evidence>
<reference evidence="1 2" key="1">
    <citation type="submission" date="2024-05" db="EMBL/GenBank/DDBJ databases">
        <authorList>
            <person name="Wallberg A."/>
        </authorList>
    </citation>
    <scope>NUCLEOTIDE SEQUENCE [LARGE SCALE GENOMIC DNA]</scope>
</reference>
<protein>
    <submittedName>
        <fullName evidence="1">Uncharacterized protein</fullName>
    </submittedName>
</protein>
<proteinExistence type="predicted"/>
<name>A0AAV2S1G7_MEGNR</name>
<gene>
    <name evidence="1" type="ORF">MNOR_LOCUS30220</name>
</gene>
<comment type="caution">
    <text evidence="1">The sequence shown here is derived from an EMBL/GenBank/DDBJ whole genome shotgun (WGS) entry which is preliminary data.</text>
</comment>
<organism evidence="1 2">
    <name type="scientific">Meganyctiphanes norvegica</name>
    <name type="common">Northern krill</name>
    <name type="synonym">Thysanopoda norvegica</name>
    <dbReference type="NCBI Taxonomy" id="48144"/>
    <lineage>
        <taxon>Eukaryota</taxon>
        <taxon>Metazoa</taxon>
        <taxon>Ecdysozoa</taxon>
        <taxon>Arthropoda</taxon>
        <taxon>Crustacea</taxon>
        <taxon>Multicrustacea</taxon>
        <taxon>Malacostraca</taxon>
        <taxon>Eumalacostraca</taxon>
        <taxon>Eucarida</taxon>
        <taxon>Euphausiacea</taxon>
        <taxon>Euphausiidae</taxon>
        <taxon>Meganyctiphanes</taxon>
    </lineage>
</organism>
<dbReference type="SUPFAM" id="SSF52266">
    <property type="entry name" value="SGNH hydrolase"/>
    <property type="match status" value="1"/>
</dbReference>